<evidence type="ECO:0000256" key="5">
    <source>
        <dbReference type="ARBA" id="ARBA00022537"/>
    </source>
</evidence>
<dbReference type="PANTHER" id="PTHR23355">
    <property type="entry name" value="RIBONUCLEASE"/>
    <property type="match status" value="1"/>
</dbReference>
<evidence type="ECO:0000313" key="17">
    <source>
        <dbReference type="EMBL" id="KAG9510647.1"/>
    </source>
</evidence>
<evidence type="ECO:0000256" key="11">
    <source>
        <dbReference type="ARBA" id="ARBA00023028"/>
    </source>
</evidence>
<dbReference type="InterPro" id="IPR041505">
    <property type="entry name" value="Dis3_CSD2"/>
</dbReference>
<dbReference type="SUPFAM" id="SSF48403">
    <property type="entry name" value="Ankyrin repeat"/>
    <property type="match status" value="1"/>
</dbReference>
<proteinExistence type="inferred from homology"/>
<dbReference type="Gene3D" id="2.40.50.700">
    <property type="match status" value="1"/>
</dbReference>
<comment type="subcellular location">
    <subcellularLocation>
        <location evidence="1">Nucleus</location>
    </subcellularLocation>
    <subcellularLocation>
        <location evidence="2">Target cell membrane</location>
    </subcellularLocation>
</comment>
<keyword evidence="10" id="KW-0694">RNA-binding</keyword>
<feature type="domain" description="RNB" evidence="16">
    <location>
        <begin position="496"/>
        <end position="838"/>
    </location>
</feature>
<evidence type="ECO:0000256" key="14">
    <source>
        <dbReference type="PROSITE-ProRule" id="PRU00023"/>
    </source>
</evidence>
<dbReference type="PROSITE" id="PS50088">
    <property type="entry name" value="ANK_REPEAT"/>
    <property type="match status" value="2"/>
</dbReference>
<dbReference type="Pfam" id="PF17216">
    <property type="entry name" value="Rrp44_CSD1"/>
    <property type="match status" value="1"/>
</dbReference>
<dbReference type="Gene3D" id="2.40.50.140">
    <property type="entry name" value="Nucleic acid-binding proteins"/>
    <property type="match status" value="1"/>
</dbReference>
<dbReference type="InterPro" id="IPR033771">
    <property type="entry name" value="Rrp44_CSD1"/>
</dbReference>
<evidence type="ECO:0000256" key="8">
    <source>
        <dbReference type="ARBA" id="ARBA00022801"/>
    </source>
</evidence>
<keyword evidence="11" id="KW-0800">Toxin</keyword>
<keyword evidence="12" id="KW-0539">Nucleus</keyword>
<dbReference type="Gene3D" id="2.40.50.690">
    <property type="match status" value="1"/>
</dbReference>
<evidence type="ECO:0000256" key="3">
    <source>
        <dbReference type="ARBA" id="ARBA00005785"/>
    </source>
</evidence>
<evidence type="ECO:0000256" key="12">
    <source>
        <dbReference type="ARBA" id="ARBA00023242"/>
    </source>
</evidence>
<reference evidence="17 18" key="1">
    <citation type="submission" date="2020-10" db="EMBL/GenBank/DDBJ databases">
        <authorList>
            <person name="Klimov P.B."/>
            <person name="Dyachkov S.M."/>
            <person name="Chetverikov P.E."/>
        </authorList>
    </citation>
    <scope>NUCLEOTIDE SEQUENCE [LARGE SCALE GENOMIC DNA]</scope>
    <source>
        <strain evidence="17">BMOC 18-1129-001#AD2665</strain>
        <tissue evidence="17">Entire mites</tissue>
    </source>
</reference>
<keyword evidence="18" id="KW-1185">Reference proteome</keyword>
<dbReference type="InterPro" id="IPR002110">
    <property type="entry name" value="Ankyrin_rpt"/>
</dbReference>
<comment type="similarity">
    <text evidence="3 15">Belongs to the RNR ribonuclease family.</text>
</comment>
<comment type="caution">
    <text evidence="17">The sequence shown here is derived from an EMBL/GenBank/DDBJ whole genome shotgun (WGS) entry which is preliminary data.</text>
</comment>
<dbReference type="PANTHER" id="PTHR23355:SF35">
    <property type="entry name" value="EXOSOME COMPLEX EXONUCLEASE RRP44"/>
    <property type="match status" value="1"/>
</dbReference>
<protein>
    <submittedName>
        <fullName evidence="17">Exosome complex exonuclease RRP44</fullName>
    </submittedName>
</protein>
<evidence type="ECO:0000256" key="10">
    <source>
        <dbReference type="ARBA" id="ARBA00022884"/>
    </source>
</evidence>
<dbReference type="EMBL" id="JAIFTH010000105">
    <property type="protein sequence ID" value="KAG9510647.1"/>
    <property type="molecule type" value="Genomic_DNA"/>
</dbReference>
<sequence>MLTSRTLYRKTKRGSIIKIVREHYLRDDLYCGHKRCGQCYQILLQNPYTKTLTDRICIDQDARKQLSKLVPDSHVVVLDVDILVNQIDVVEDPQFGTNVLILQSVLNVVRQKSLNIHSRVKTLIGLQRNFYLFDNEHHKDTFLPQLDDETSHSYQRRLISHYCIWLSKHWSSLDIKIVILTGTFEDSAELSNAILASGGGRVMCLTLKKYVECMVNNVNVIDKLVVGKASETGELSDGPSSKFIYPKHLSCEETRSGIKAGKYHQGKFQASRDNSLEGFVSITLNNEDVRILIQGRESINRAMQDDVVVIEILPESMWKSTSDIVILPDATGRDDVVDEGDRDQENMLLAMSQANKDSLPGGAKRPTGKVVSIVKRSWRQYCGSLRLKSESLGQTSKFLFVPNERRIPVIRIETRQYEILKGQRLVVAIDSWPRESKYPLGHYVRALGEIGDKETENQVLLLEHDVPHQQFSKAVLDCLPRDGADWKIPEEEYSKRTDLRHLPICSVDPPGCTDIDDALHCKDLGQGICEVGVHIADVSYFVRPKTALDLEAANRGTTVYLVDKRIDMIPALLSSNLCSLIQKQDRLAFSVIWTIRNNQNSCEIIDTKFMRSIINSKASLTYEEAQLMIDSKGNNGELHVGLRNLNQLAKKLKRKRMENGALVLARADEIRFIEIDSETHENDATLEIQHKRMIDTNSLVEEFMLLANISVATKLLEDFPELALLRRHPKPSKGNFDELIEAARLKGFNIQAEDGKHLSESLDKAKLPNNEFFNLMLRMIATRCMTPATYFCSGCGDKSANSFTHFGLAANIYTHFTSPIRRYADLLVHHLLAHAIGSSHLERSMLSKERIQTMCDQINYRHRMAQLAGRASTKLHTVLYIRSKKCLREKAYIFYVRQNALQILIPRLAYEHTYFLNPINDWVYDATKRTQTYKPSKNRIVLSQFDNIEVVVSLVDDKKSAVCAKICLCKNDNDTQRHQVSKLLIDYCLTHRRRTFLIKLIEKKTIDIDTRLDNYGRNLLHRSAYNLDVELVKILIDHNVDVRMRDWAGNTALHISIQSYRNGVIIFDSGPTVMKNLTAIIELLVKADHSQRKANRLVTRCKIDEQNTIPSTIKPHDQVRVSEIGSQKHDRANAKMDFSMIPCKHSPRSKSSTTVKGNLVEPRRLFNDDNVPIKCSLPSQEPKLNDKMSLSDVAFSDASDTSSLPHMTSDLNTELINIRNAFGRSALHYCAISIADNHLSHFVELLLDYGADPDAVDNKLKTPFYCLVKRPDIHELATKCDSMNYLIAGGCDHLGLAFTPFHKCLTTPIDASVSQRYSNIFLDEQHLLDQSKDSIAPKVQSTVYKRVCDLKHLCRVVLVCHERNHDYPLHELPITLQRYIRRRLIDQSEFI</sequence>
<dbReference type="GO" id="GO:0004527">
    <property type="term" value="F:exonuclease activity"/>
    <property type="evidence" value="ECO:0007669"/>
    <property type="project" value="UniProtKB-KW"/>
</dbReference>
<evidence type="ECO:0000256" key="6">
    <source>
        <dbReference type="ARBA" id="ARBA00022552"/>
    </source>
</evidence>
<evidence type="ECO:0000256" key="15">
    <source>
        <dbReference type="RuleBase" id="RU003901"/>
    </source>
</evidence>
<evidence type="ECO:0000256" key="2">
    <source>
        <dbReference type="ARBA" id="ARBA00004175"/>
    </source>
</evidence>
<dbReference type="Pfam" id="PF00773">
    <property type="entry name" value="RNB"/>
    <property type="match status" value="1"/>
</dbReference>
<keyword evidence="11" id="KW-0528">Neurotoxin</keyword>
<dbReference type="SMART" id="SM00248">
    <property type="entry name" value="ANK"/>
    <property type="match status" value="3"/>
</dbReference>
<dbReference type="InterPro" id="IPR050180">
    <property type="entry name" value="RNR_Ribonuclease"/>
</dbReference>
<keyword evidence="14" id="KW-0040">ANK repeat</keyword>
<dbReference type="Pfam" id="PF12796">
    <property type="entry name" value="Ank_2"/>
    <property type="match status" value="1"/>
</dbReference>
<dbReference type="InterPro" id="IPR012340">
    <property type="entry name" value="NA-bd_OB-fold"/>
</dbReference>
<dbReference type="Gene3D" id="1.25.40.20">
    <property type="entry name" value="Ankyrin repeat-containing domain"/>
    <property type="match status" value="2"/>
</dbReference>
<evidence type="ECO:0000256" key="13">
    <source>
        <dbReference type="ARBA" id="ARBA00023298"/>
    </source>
</evidence>
<keyword evidence="13" id="KW-1053">Target membrane</keyword>
<dbReference type="PROSITE" id="PS01175">
    <property type="entry name" value="RIBONUCLEASE_II"/>
    <property type="match status" value="1"/>
</dbReference>
<dbReference type="Gene3D" id="3.40.50.1010">
    <property type="entry name" value="5'-nuclease"/>
    <property type="match status" value="1"/>
</dbReference>
<name>A0ABQ7SB79_9ACAR</name>
<evidence type="ECO:0000259" key="16">
    <source>
        <dbReference type="SMART" id="SM00955"/>
    </source>
</evidence>
<dbReference type="Pfam" id="PF17849">
    <property type="entry name" value="OB_Dis3"/>
    <property type="match status" value="1"/>
</dbReference>
<accession>A0ABQ7SB79</accession>
<dbReference type="PROSITE" id="PS50297">
    <property type="entry name" value="ANK_REP_REGION"/>
    <property type="match status" value="1"/>
</dbReference>
<keyword evidence="5" id="KW-1052">Target cell membrane</keyword>
<keyword evidence="4" id="KW-0268">Exocytosis</keyword>
<dbReference type="Pfam" id="PF00023">
    <property type="entry name" value="Ank"/>
    <property type="match status" value="1"/>
</dbReference>
<dbReference type="CDD" id="cd09862">
    <property type="entry name" value="PIN_Rrp44-like"/>
    <property type="match status" value="1"/>
</dbReference>
<evidence type="ECO:0000256" key="4">
    <source>
        <dbReference type="ARBA" id="ARBA00022483"/>
    </source>
</evidence>
<keyword evidence="9 17" id="KW-0269">Exonuclease</keyword>
<dbReference type="InterPro" id="IPR022966">
    <property type="entry name" value="RNase_II/R_CS"/>
</dbReference>
<feature type="repeat" description="ANK" evidence="14">
    <location>
        <begin position="1015"/>
        <end position="1047"/>
    </location>
</feature>
<feature type="non-terminal residue" evidence="17">
    <location>
        <position position="1391"/>
    </location>
</feature>
<keyword evidence="8" id="KW-0378">Hydrolase</keyword>
<feature type="repeat" description="ANK" evidence="14">
    <location>
        <begin position="1222"/>
        <end position="1258"/>
    </location>
</feature>
<dbReference type="Proteomes" id="UP000825002">
    <property type="component" value="Unassembled WGS sequence"/>
</dbReference>
<gene>
    <name evidence="17" type="primary">Dis3</name>
    <name evidence="17" type="ORF">GZH46_00805</name>
</gene>
<dbReference type="SUPFAM" id="SSF50249">
    <property type="entry name" value="Nucleic acid-binding proteins"/>
    <property type="match status" value="2"/>
</dbReference>
<organism evidence="17 18">
    <name type="scientific">Fragariocoptes setiger</name>
    <dbReference type="NCBI Taxonomy" id="1670756"/>
    <lineage>
        <taxon>Eukaryota</taxon>
        <taxon>Metazoa</taxon>
        <taxon>Ecdysozoa</taxon>
        <taxon>Arthropoda</taxon>
        <taxon>Chelicerata</taxon>
        <taxon>Arachnida</taxon>
        <taxon>Acari</taxon>
        <taxon>Acariformes</taxon>
        <taxon>Trombidiformes</taxon>
        <taxon>Prostigmata</taxon>
        <taxon>Eupodina</taxon>
        <taxon>Eriophyoidea</taxon>
        <taxon>Phytoptidae</taxon>
        <taxon>Fragariocoptes</taxon>
    </lineage>
</organism>
<evidence type="ECO:0000313" key="18">
    <source>
        <dbReference type="Proteomes" id="UP000825002"/>
    </source>
</evidence>
<keyword evidence="11" id="KW-0638">Presynaptic neurotoxin</keyword>
<evidence type="ECO:0000256" key="7">
    <source>
        <dbReference type="ARBA" id="ARBA00022722"/>
    </source>
</evidence>
<keyword evidence="7" id="KW-0540">Nuclease</keyword>
<keyword evidence="13" id="KW-0472">Membrane</keyword>
<dbReference type="SMART" id="SM00955">
    <property type="entry name" value="RNB"/>
    <property type="match status" value="1"/>
</dbReference>
<keyword evidence="6" id="KW-0698">rRNA processing</keyword>
<evidence type="ECO:0000256" key="1">
    <source>
        <dbReference type="ARBA" id="ARBA00004123"/>
    </source>
</evidence>
<dbReference type="InterPro" id="IPR036770">
    <property type="entry name" value="Ankyrin_rpt-contain_sf"/>
</dbReference>
<evidence type="ECO:0000256" key="9">
    <source>
        <dbReference type="ARBA" id="ARBA00022839"/>
    </source>
</evidence>
<dbReference type="InterPro" id="IPR001900">
    <property type="entry name" value="RNase_II/R"/>
</dbReference>